<gene>
    <name evidence="2" type="ORF">SAMN06296427_101156</name>
</gene>
<dbReference type="RefSeq" id="WP_084015371.1">
    <property type="nucleotide sequence ID" value="NZ_FWXS01000001.1"/>
</dbReference>
<evidence type="ECO:0000256" key="1">
    <source>
        <dbReference type="SAM" id="SignalP"/>
    </source>
</evidence>
<dbReference type="STRING" id="1434700.SAMN06296427_101156"/>
<organism evidence="2 3">
    <name type="scientific">Moheibacter sediminis</name>
    <dbReference type="NCBI Taxonomy" id="1434700"/>
    <lineage>
        <taxon>Bacteria</taxon>
        <taxon>Pseudomonadati</taxon>
        <taxon>Bacteroidota</taxon>
        <taxon>Flavobacteriia</taxon>
        <taxon>Flavobacteriales</taxon>
        <taxon>Weeksellaceae</taxon>
        <taxon>Moheibacter</taxon>
    </lineage>
</organism>
<dbReference type="OrthoDB" id="798951at2"/>
<sequence length="130" mass="15097">MKTLSIITLLLFFSLTVNAQNKQTKTVYAFCYAYNYDTKILYVSDIVNGIVGSDTYFDASNTSLDLQWNAKFKTVVEKYFNYNRNVTGFPPFSDDYETVDGERTRIIGKYKQEGFAIHHINSFSYTNEKR</sequence>
<reference evidence="2 3" key="1">
    <citation type="submission" date="2017-04" db="EMBL/GenBank/DDBJ databases">
        <authorList>
            <person name="Afonso C.L."/>
            <person name="Miller P.J."/>
            <person name="Scott M.A."/>
            <person name="Spackman E."/>
            <person name="Goraichik I."/>
            <person name="Dimitrov K.M."/>
            <person name="Suarez D.L."/>
            <person name="Swayne D.E."/>
        </authorList>
    </citation>
    <scope>NUCLEOTIDE SEQUENCE [LARGE SCALE GENOMIC DNA]</scope>
    <source>
        <strain evidence="2 3">CGMCC 1.12708</strain>
    </source>
</reference>
<evidence type="ECO:0000313" key="2">
    <source>
        <dbReference type="EMBL" id="SMC32936.1"/>
    </source>
</evidence>
<protein>
    <submittedName>
        <fullName evidence="2">Uncharacterized protein</fullName>
    </submittedName>
</protein>
<dbReference type="EMBL" id="FWXS01000001">
    <property type="protein sequence ID" value="SMC32936.1"/>
    <property type="molecule type" value="Genomic_DNA"/>
</dbReference>
<proteinExistence type="predicted"/>
<keyword evidence="3" id="KW-1185">Reference proteome</keyword>
<dbReference type="AlphaFoldDB" id="A0A1W1Y9W4"/>
<keyword evidence="1" id="KW-0732">Signal</keyword>
<feature type="signal peptide" evidence="1">
    <location>
        <begin position="1"/>
        <end position="19"/>
    </location>
</feature>
<feature type="chain" id="PRO_5012935682" evidence="1">
    <location>
        <begin position="20"/>
        <end position="130"/>
    </location>
</feature>
<name>A0A1W1Y9W4_9FLAO</name>
<accession>A0A1W1Y9W4</accession>
<evidence type="ECO:0000313" key="3">
    <source>
        <dbReference type="Proteomes" id="UP000192393"/>
    </source>
</evidence>
<dbReference type="Proteomes" id="UP000192393">
    <property type="component" value="Unassembled WGS sequence"/>
</dbReference>